<dbReference type="Proteomes" id="UP000289691">
    <property type="component" value="Unassembled WGS sequence"/>
</dbReference>
<dbReference type="RefSeq" id="WP_129070303.1">
    <property type="nucleotide sequence ID" value="NZ_RDFA01000007.1"/>
</dbReference>
<evidence type="ECO:0000313" key="3">
    <source>
        <dbReference type="Proteomes" id="UP000289691"/>
    </source>
</evidence>
<organism evidence="2 3">
    <name type="scientific">Halorientalis pallida</name>
    <dbReference type="NCBI Taxonomy" id="2479928"/>
    <lineage>
        <taxon>Archaea</taxon>
        <taxon>Methanobacteriati</taxon>
        <taxon>Methanobacteriota</taxon>
        <taxon>Stenosarchaea group</taxon>
        <taxon>Halobacteria</taxon>
        <taxon>Halobacteriales</taxon>
        <taxon>Haloarculaceae</taxon>
        <taxon>Halorientalis</taxon>
    </lineage>
</organism>
<evidence type="ECO:0000259" key="1">
    <source>
        <dbReference type="Pfam" id="PF08241"/>
    </source>
</evidence>
<dbReference type="GO" id="GO:0008757">
    <property type="term" value="F:S-adenosylmethionine-dependent methyltransferase activity"/>
    <property type="evidence" value="ECO:0007669"/>
    <property type="project" value="InterPro"/>
</dbReference>
<protein>
    <submittedName>
        <fullName evidence="2">Class I SAM-dependent methyltransferase</fullName>
    </submittedName>
</protein>
<keyword evidence="2" id="KW-0489">Methyltransferase</keyword>
<dbReference type="PANTHER" id="PTHR43591:SF24">
    <property type="entry name" value="2-METHOXY-6-POLYPRENYL-1,4-BENZOQUINOL METHYLASE, MITOCHONDRIAL"/>
    <property type="match status" value="1"/>
</dbReference>
<keyword evidence="3" id="KW-1185">Reference proteome</keyword>
<dbReference type="InterPro" id="IPR013216">
    <property type="entry name" value="Methyltransf_11"/>
</dbReference>
<comment type="caution">
    <text evidence="2">The sequence shown here is derived from an EMBL/GenBank/DDBJ whole genome shotgun (WGS) entry which is preliminary data.</text>
</comment>
<dbReference type="SUPFAM" id="SSF53335">
    <property type="entry name" value="S-adenosyl-L-methionine-dependent methyltransferases"/>
    <property type="match status" value="1"/>
</dbReference>
<name>A0A498KSS1_9EURY</name>
<dbReference type="Gene3D" id="3.40.50.150">
    <property type="entry name" value="Vaccinia Virus protein VP39"/>
    <property type="match status" value="1"/>
</dbReference>
<reference evidence="2 3" key="1">
    <citation type="submission" date="2019-01" db="EMBL/GenBank/DDBJ databases">
        <title>Halorientalis sp. F13-25 a new haloarchaeum isolated from hypersaline water.</title>
        <authorList>
            <person name="Ana D.-V."/>
            <person name="Cristina S.-P."/>
            <person name="Antonio V."/>
        </authorList>
    </citation>
    <scope>NUCLEOTIDE SEQUENCE [LARGE SCALE GENOMIC DNA]</scope>
    <source>
        <strain evidence="2 3">F13-25</strain>
    </source>
</reference>
<evidence type="ECO:0000313" key="2">
    <source>
        <dbReference type="EMBL" id="RXK46970.1"/>
    </source>
</evidence>
<proteinExistence type="predicted"/>
<dbReference type="OrthoDB" id="142890at2157"/>
<accession>A0A498KSS1</accession>
<dbReference type="AlphaFoldDB" id="A0A498KSS1"/>
<dbReference type="PANTHER" id="PTHR43591">
    <property type="entry name" value="METHYLTRANSFERASE"/>
    <property type="match status" value="1"/>
</dbReference>
<dbReference type="Pfam" id="PF08241">
    <property type="entry name" value="Methyltransf_11"/>
    <property type="match status" value="1"/>
</dbReference>
<dbReference type="InterPro" id="IPR029063">
    <property type="entry name" value="SAM-dependent_MTases_sf"/>
</dbReference>
<feature type="domain" description="Methyltransferase type 11" evidence="1">
    <location>
        <begin position="36"/>
        <end position="114"/>
    </location>
</feature>
<gene>
    <name evidence="2" type="ORF">EAF64_17655</name>
</gene>
<keyword evidence="2" id="KW-0808">Transferase</keyword>
<dbReference type="CDD" id="cd02440">
    <property type="entry name" value="AdoMet_MTases"/>
    <property type="match status" value="1"/>
</dbReference>
<dbReference type="EMBL" id="RDFA01000007">
    <property type="protein sequence ID" value="RXK46970.1"/>
    <property type="molecule type" value="Genomic_DNA"/>
</dbReference>
<sequence length="264" mass="28510">MREFSAEYLETTRAGMWADSREALADLDLPARDRVLDVGCGTGELTRVLREESPAEVVGLDADRGLLASVDPPRLQADALSLPVADDSFDLVVCQALLVNLPDPAAAVAEFARVSSELVAAIEPNNAAVSVTSSADPEAQLARRARELYLQGVSTDATLGADAAGVFEETGLTDMTTTRYDHERRIEPPYSEHAVEAARRKASGEGLAVDRETMLAGDATPEAVDDLREAWRAMGRDVVVQMQADEYHRREVVPFFVTAGHVSE</sequence>
<dbReference type="GO" id="GO:0032259">
    <property type="term" value="P:methylation"/>
    <property type="evidence" value="ECO:0007669"/>
    <property type="project" value="UniProtKB-KW"/>
</dbReference>